<accession>A0A9D1WGD8</accession>
<reference evidence="2" key="1">
    <citation type="journal article" date="2021" name="PeerJ">
        <title>Extensive microbial diversity within the chicken gut microbiome revealed by metagenomics and culture.</title>
        <authorList>
            <person name="Gilroy R."/>
            <person name="Ravi A."/>
            <person name="Getino M."/>
            <person name="Pursley I."/>
            <person name="Horton D.L."/>
            <person name="Alikhan N.F."/>
            <person name="Baker D."/>
            <person name="Gharbi K."/>
            <person name="Hall N."/>
            <person name="Watson M."/>
            <person name="Adriaenssens E.M."/>
            <person name="Foster-Nyarko E."/>
            <person name="Jarju S."/>
            <person name="Secka A."/>
            <person name="Antonio M."/>
            <person name="Oren A."/>
            <person name="Chaudhuri R.R."/>
            <person name="La Ragione R."/>
            <person name="Hildebrand F."/>
            <person name="Pallen M.J."/>
        </authorList>
    </citation>
    <scope>NUCLEOTIDE SEQUENCE</scope>
    <source>
        <strain evidence="2">ChiSjej1B19-8411</strain>
    </source>
</reference>
<organism evidence="2 3">
    <name type="scientific">Candidatus Blautia gallistercoris</name>
    <dbReference type="NCBI Taxonomy" id="2838490"/>
    <lineage>
        <taxon>Bacteria</taxon>
        <taxon>Bacillati</taxon>
        <taxon>Bacillota</taxon>
        <taxon>Clostridia</taxon>
        <taxon>Lachnospirales</taxon>
        <taxon>Lachnospiraceae</taxon>
        <taxon>Blautia</taxon>
    </lineage>
</organism>
<evidence type="ECO:0000313" key="2">
    <source>
        <dbReference type="EMBL" id="HIX58746.1"/>
    </source>
</evidence>
<comment type="caution">
    <text evidence="2">The sequence shown here is derived from an EMBL/GenBank/DDBJ whole genome shotgun (WGS) entry which is preliminary data.</text>
</comment>
<proteinExistence type="predicted"/>
<dbReference type="Pfam" id="PF12654">
    <property type="entry name" value="DUF3786"/>
    <property type="match status" value="1"/>
</dbReference>
<evidence type="ECO:0000259" key="1">
    <source>
        <dbReference type="Pfam" id="PF12654"/>
    </source>
</evidence>
<sequence>AATFSGHMPELEQALIRMGGEKIPYSDVGYQVKAFECIPARFLFWEGDDEFPAQANMLFDASATDFIHGESIVSIAMIGLDMLAKSAGLPVAKGAFLTNS</sequence>
<dbReference type="AlphaFoldDB" id="A0A9D1WGD8"/>
<evidence type="ECO:0000313" key="3">
    <source>
        <dbReference type="Proteomes" id="UP000886817"/>
    </source>
</evidence>
<protein>
    <submittedName>
        <fullName evidence="2">DUF3786 domain-containing protein</fullName>
    </submittedName>
</protein>
<name>A0A9D1WGD8_9FIRM</name>
<gene>
    <name evidence="2" type="ORF">IAA45_03410</name>
</gene>
<dbReference type="InterPro" id="IPR024264">
    <property type="entry name" value="DUF3786"/>
</dbReference>
<dbReference type="EMBL" id="DXEX01000077">
    <property type="protein sequence ID" value="HIX58746.1"/>
    <property type="molecule type" value="Genomic_DNA"/>
</dbReference>
<feature type="non-terminal residue" evidence="2">
    <location>
        <position position="1"/>
    </location>
</feature>
<dbReference type="Proteomes" id="UP000886817">
    <property type="component" value="Unassembled WGS sequence"/>
</dbReference>
<feature type="domain" description="DUF3786" evidence="1">
    <location>
        <begin position="2"/>
        <end position="78"/>
    </location>
</feature>
<reference evidence="2" key="2">
    <citation type="submission" date="2021-04" db="EMBL/GenBank/DDBJ databases">
        <authorList>
            <person name="Gilroy R."/>
        </authorList>
    </citation>
    <scope>NUCLEOTIDE SEQUENCE</scope>
    <source>
        <strain evidence="2">ChiSjej1B19-8411</strain>
    </source>
</reference>